<proteinExistence type="predicted"/>
<protein>
    <submittedName>
        <fullName evidence="2">Uncharacterized protein</fullName>
    </submittedName>
</protein>
<evidence type="ECO:0000313" key="2">
    <source>
        <dbReference type="EMBL" id="AMO35730.1"/>
    </source>
</evidence>
<accession>A0A140IDA5</accession>
<dbReference type="Proteomes" id="UP000036902">
    <property type="component" value="Chromosome"/>
</dbReference>
<reference evidence="3" key="1">
    <citation type="submission" date="2016-03" db="EMBL/GenBank/DDBJ databases">
        <authorList>
            <person name="Ma C."/>
            <person name="Zhou S."/>
            <person name="Yang G."/>
        </authorList>
    </citation>
    <scope>NUCLEOTIDE SEQUENCE [LARGE SCALE GENOMIC DNA]</scope>
    <source>
        <strain evidence="3">SgZ-1</strain>
    </source>
</reference>
<feature type="compositionally biased region" description="Basic and acidic residues" evidence="1">
    <location>
        <begin position="988"/>
        <end position="1000"/>
    </location>
</feature>
<dbReference type="STRING" id="1134435.AC731_001460"/>
<dbReference type="RefSeq" id="WP_048708811.1">
    <property type="nucleotide sequence ID" value="NZ_CP014646.1"/>
</dbReference>
<evidence type="ECO:0000313" key="3">
    <source>
        <dbReference type="Proteomes" id="UP000036902"/>
    </source>
</evidence>
<feature type="region of interest" description="Disordered" evidence="1">
    <location>
        <begin position="933"/>
        <end position="1000"/>
    </location>
</feature>
<dbReference type="KEGG" id="thu:AC731_001460"/>
<keyword evidence="3" id="KW-1185">Reference proteome</keyword>
<organism evidence="2 3">
    <name type="scientific">Thauera humireducens</name>
    <dbReference type="NCBI Taxonomy" id="1134435"/>
    <lineage>
        <taxon>Bacteria</taxon>
        <taxon>Pseudomonadati</taxon>
        <taxon>Pseudomonadota</taxon>
        <taxon>Betaproteobacteria</taxon>
        <taxon>Rhodocyclales</taxon>
        <taxon>Zoogloeaceae</taxon>
        <taxon>Thauera</taxon>
    </lineage>
</organism>
<dbReference type="EMBL" id="CP014646">
    <property type="protein sequence ID" value="AMO35730.1"/>
    <property type="molecule type" value="Genomic_DNA"/>
</dbReference>
<sequence length="1000" mass="109354">MTVPSAQPIRFTVFHAQQPRRLSKAFRLAADGTLTCESGGVLVSGRAQQVAVTRLAELASVLTALTPANAAAFGITRFATVRIVPKREAHHPNLIHRPSEQPIVSRTREHFDWPASPGLMMLDYDPAPGCEALAPQAWREVLYAVWPQLQLAPHLWRPSASSCIENIETGEVLRGTTGQRLYIVVADATDIPRAGQVLVDRLWLAGHGRFDVSRSGALLERTVVDAAVWQPERLDFCGGAQCEPPLVQRLCDPVIFNDDASPIDTVATLAELSAAEQAQLAARKHALQQEPDLQNEVSLAHAAWVEERLTSWQSRHPEADVESGRKLLLRAVRDKRLMGDFDLVLDDGERVSVGAMLDDPERYHNRRCADPLEPDYQRDARIAWINLRNAGRPYIYSHAHGGTRYTLHRPARTLRLVGGELHRLVRSVLDLMRLDGTVFDRGGELVHVSARGAVYPVTAEWLTVHLSALINFERLSQRARNWYAVDCPLDLAKRVLAMRGSYGLPKLRAVLTAPVLTLDARVLDRDGHDPQTGLLLILNEPEQPAIPLHPSVEQLRAAIDALWFPFKDFPFVGPIDRGVMLAALLTATLRAVLPTAPGFLFTAPSAGSGKSLLATCLSILAGADPASLMPPTLEEEELRKRLLAALREGKPALIFDNIAGQLDSAALCAYLTAREYGDRVLGASVTISVPATGLFLATGNNVALVGDLNRRLLACRIDPHSDKPYRRAFALDPERYVREHRQTLVRHALVLVCGYLSTGTPITPDRTASFEDWSDLVRQTVLWVGQAGLLDVADPCDAIDSSYEEDPETRKLGSLLSCWHALFGDKPKSVAEAITLATDPVVSGRIPADSDRGRLQDVLMEIAGEHGRINSRRLGRWIERMAGRICEGLRIERGGRAHGVSKWQVKPTVGGFGAEGGFATPYASDFAVAKHREEGGITPPTPPNPPLHSSAPTTEGSARPNARRAGDACAGTPARPVFDLTPNATPRGAERGIRYGDPRE</sequence>
<dbReference type="AlphaFoldDB" id="A0A140IDA5"/>
<gene>
    <name evidence="2" type="ORF">AC731_001460</name>
</gene>
<name>A0A140IDA5_9RHOO</name>
<evidence type="ECO:0000256" key="1">
    <source>
        <dbReference type="SAM" id="MobiDB-lite"/>
    </source>
</evidence>